<dbReference type="InterPro" id="IPR050600">
    <property type="entry name" value="SETD3_SETD6_MTase"/>
</dbReference>
<proteinExistence type="predicted"/>
<dbReference type="GO" id="GO:0016279">
    <property type="term" value="F:protein-lysine N-methyltransferase activity"/>
    <property type="evidence" value="ECO:0007669"/>
    <property type="project" value="TreeGrafter"/>
</dbReference>
<feature type="non-terminal residue" evidence="1">
    <location>
        <position position="136"/>
    </location>
</feature>
<dbReference type="CDD" id="cd10527">
    <property type="entry name" value="SET_LSMT"/>
    <property type="match status" value="1"/>
</dbReference>
<evidence type="ECO:0000313" key="1">
    <source>
        <dbReference type="EMBL" id="JAC80050.1"/>
    </source>
</evidence>
<name>A0A061SAZ5_9CHLO</name>
<dbReference type="InterPro" id="IPR046341">
    <property type="entry name" value="SET_dom_sf"/>
</dbReference>
<gene>
    <name evidence="1" type="ORF">TSPGSL018_11178</name>
</gene>
<dbReference type="Gene3D" id="3.90.1410.10">
    <property type="entry name" value="set domain protein methyltransferase, domain 1"/>
    <property type="match status" value="1"/>
</dbReference>
<dbReference type="PANTHER" id="PTHR13271">
    <property type="entry name" value="UNCHARACTERIZED PUTATIVE METHYLTRANSFERASE"/>
    <property type="match status" value="1"/>
</dbReference>
<reference evidence="1" key="1">
    <citation type="submission" date="2014-05" db="EMBL/GenBank/DDBJ databases">
        <title>The transcriptome of the halophilic microalga Tetraselmis sp. GSL018 isolated from the Great Salt Lake, Utah.</title>
        <authorList>
            <person name="Jinkerson R.E."/>
            <person name="D'Adamo S."/>
            <person name="Posewitz M.C."/>
        </authorList>
    </citation>
    <scope>NUCLEOTIDE SEQUENCE</scope>
    <source>
        <strain evidence="1">GSL018</strain>
    </source>
</reference>
<dbReference type="EMBL" id="GBEZ01005233">
    <property type="protein sequence ID" value="JAC80050.1"/>
    <property type="molecule type" value="Transcribed_RNA"/>
</dbReference>
<organism evidence="1">
    <name type="scientific">Tetraselmis sp. GSL018</name>
    <dbReference type="NCBI Taxonomy" id="582737"/>
    <lineage>
        <taxon>Eukaryota</taxon>
        <taxon>Viridiplantae</taxon>
        <taxon>Chlorophyta</taxon>
        <taxon>core chlorophytes</taxon>
        <taxon>Chlorodendrophyceae</taxon>
        <taxon>Chlorodendrales</taxon>
        <taxon>Chlorodendraceae</taxon>
        <taxon>Tetraselmis</taxon>
    </lineage>
</organism>
<feature type="non-terminal residue" evidence="1">
    <location>
        <position position="1"/>
    </location>
</feature>
<sequence>FLQDCGQAGRGLVAHTRVRQCETVLQVPESLILTPSAGLSASAIADRLESAELPAWSVLAVFLAESKYRTENSEYCKWSEYIKILPPSPETILQWRQEEVDTLLKGTSAEKAAHEILSAADRSWREIVPVVDRAVA</sequence>
<dbReference type="PANTHER" id="PTHR13271:SF123">
    <property type="entry name" value="RIBULOSE-1,5-BISPHOSPHATE CARBOXYLASE_OXYGENASE SMALL SUBUNIT N-METHYLTRANSFERASE I-RELATED"/>
    <property type="match status" value="1"/>
</dbReference>
<accession>A0A061SAZ5</accession>
<dbReference type="SUPFAM" id="SSF82199">
    <property type="entry name" value="SET domain"/>
    <property type="match status" value="1"/>
</dbReference>
<dbReference type="AlphaFoldDB" id="A0A061SAZ5"/>
<protein>
    <submittedName>
        <fullName evidence="1">ResB-domain-containing protein</fullName>
    </submittedName>
</protein>